<proteinExistence type="inferred from homology"/>
<keyword evidence="4" id="KW-0143">Chaperone</keyword>
<dbReference type="EMBL" id="JAPZPY010000006">
    <property type="protein sequence ID" value="MCZ8380192.1"/>
    <property type="molecule type" value="Genomic_DNA"/>
</dbReference>
<evidence type="ECO:0000313" key="5">
    <source>
        <dbReference type="EMBL" id="MCZ8380192.1"/>
    </source>
</evidence>
<keyword evidence="3" id="KW-0963">Cytoplasm</keyword>
<dbReference type="Proteomes" id="UP001142153">
    <property type="component" value="Unassembled WGS sequence"/>
</dbReference>
<evidence type="ECO:0000256" key="1">
    <source>
        <dbReference type="ARBA" id="ARBA00004496"/>
    </source>
</evidence>
<name>A0ABT4PUD2_9MYCO</name>
<comment type="caution">
    <text evidence="5">The sequence shown here is derived from an EMBL/GenBank/DDBJ whole genome shotgun (WGS) entry which is preliminary data.</text>
</comment>
<reference evidence="5" key="1">
    <citation type="submission" date="2022-12" db="EMBL/GenBank/DDBJ databases">
        <authorList>
            <person name="Deng Y."/>
            <person name="Zhang Y.-Q."/>
        </authorList>
    </citation>
    <scope>NUCLEOTIDE SEQUENCE</scope>
    <source>
        <strain evidence="5">CPCC 205372</strain>
    </source>
</reference>
<comment type="subcellular location">
    <subcellularLocation>
        <location evidence="1">Cytoplasm</location>
    </subcellularLocation>
</comment>
<dbReference type="Pfam" id="PF14011">
    <property type="entry name" value="ESX-1_EspG"/>
    <property type="match status" value="1"/>
</dbReference>
<gene>
    <name evidence="5" type="ORF">O6P37_15065</name>
</gene>
<accession>A0ABT4PUD2</accession>
<evidence type="ECO:0000256" key="3">
    <source>
        <dbReference type="ARBA" id="ARBA00022490"/>
    </source>
</evidence>
<sequence length="272" mass="28369">MTAPPAAAFTLTDDELRAVGARVGVTDFPTVLALRPRHGDVESLDRATECAVQRLTAGRLITDGAVHQELAAMTQALRRPARSLALRLVTPDGTARVIVVPHGSGWVLARRVGNEIALREGGQRCGLDGAVRLLLSELPVAAPLAVDPFGAPTAALAECLTGTHAMSAIADRLRALGAAAQVATALGAAFAARQAFAEIVCHWLNSESDRIVTAPAAVAVFYTGRGRLVAAPSMSPAGQLWTTLKPGSDHRVAQAVSQLAEFAPKGWEEGIQ</sequence>
<keyword evidence="6" id="KW-1185">Reference proteome</keyword>
<dbReference type="InterPro" id="IPR025734">
    <property type="entry name" value="EspG"/>
</dbReference>
<evidence type="ECO:0000313" key="6">
    <source>
        <dbReference type="Proteomes" id="UP001142153"/>
    </source>
</evidence>
<comment type="similarity">
    <text evidence="2">Belongs to the EspG family.</text>
</comment>
<dbReference type="RefSeq" id="WP_269894848.1">
    <property type="nucleotide sequence ID" value="NZ_JAPZPY010000006.1"/>
</dbReference>
<organism evidence="5 6">
    <name type="scientific">Mycobacterium hippophais</name>
    <dbReference type="NCBI Taxonomy" id="3016340"/>
    <lineage>
        <taxon>Bacteria</taxon>
        <taxon>Bacillati</taxon>
        <taxon>Actinomycetota</taxon>
        <taxon>Actinomycetes</taxon>
        <taxon>Mycobacteriales</taxon>
        <taxon>Mycobacteriaceae</taxon>
        <taxon>Mycobacterium</taxon>
    </lineage>
</organism>
<protein>
    <submittedName>
        <fullName evidence="5">ESX secretion-associated protein EspG</fullName>
    </submittedName>
</protein>
<evidence type="ECO:0000256" key="4">
    <source>
        <dbReference type="ARBA" id="ARBA00023186"/>
    </source>
</evidence>
<evidence type="ECO:0000256" key="2">
    <source>
        <dbReference type="ARBA" id="ARBA00006411"/>
    </source>
</evidence>